<evidence type="ECO:0000256" key="5">
    <source>
        <dbReference type="SAM" id="Phobius"/>
    </source>
</evidence>
<feature type="domain" description="Gram-positive cocci surface proteins LPxTG" evidence="6">
    <location>
        <begin position="7"/>
        <end position="40"/>
    </location>
</feature>
<feature type="transmembrane region" description="Helical" evidence="5">
    <location>
        <begin position="17"/>
        <end position="37"/>
    </location>
</feature>
<reference evidence="7 8" key="1">
    <citation type="journal article" date="2013" name="Genome Announc.">
        <title>Draft Genome Sequence of Catellicoccus marimammalium, a Novel Species Commonly Found in Gull Feces.</title>
        <authorList>
            <person name="Weigand M.R."/>
            <person name="Ryu H."/>
            <person name="Bozcek L."/>
            <person name="Konstantinidis K.T."/>
            <person name="Santo Domingo J.W."/>
        </authorList>
    </citation>
    <scope>NUCLEOTIDE SEQUENCE [LARGE SCALE GENOMIC DNA]</scope>
    <source>
        <strain evidence="7 8">M35/04/3</strain>
    </source>
</reference>
<dbReference type="InterPro" id="IPR019931">
    <property type="entry name" value="LPXTG_anchor"/>
</dbReference>
<evidence type="ECO:0000256" key="3">
    <source>
        <dbReference type="ARBA" id="ARBA00022729"/>
    </source>
</evidence>
<evidence type="ECO:0000313" key="7">
    <source>
        <dbReference type="EMBL" id="EKU27951.1"/>
    </source>
</evidence>
<evidence type="ECO:0000256" key="1">
    <source>
        <dbReference type="ARBA" id="ARBA00022512"/>
    </source>
</evidence>
<keyword evidence="5" id="KW-0472">Membrane</keyword>
<keyword evidence="1" id="KW-0134">Cell wall</keyword>
<evidence type="ECO:0000256" key="4">
    <source>
        <dbReference type="ARBA" id="ARBA00023088"/>
    </source>
</evidence>
<evidence type="ECO:0000256" key="2">
    <source>
        <dbReference type="ARBA" id="ARBA00022525"/>
    </source>
</evidence>
<dbReference type="EMBL" id="AMYT01000003">
    <property type="protein sequence ID" value="EKU27951.1"/>
    <property type="molecule type" value="Genomic_DNA"/>
</dbReference>
<keyword evidence="4" id="KW-0572">Peptidoglycan-anchor</keyword>
<name>K8ZQV3_9ENTE</name>
<comment type="caution">
    <text evidence="7">The sequence shown here is derived from an EMBL/GenBank/DDBJ whole genome shotgun (WGS) entry which is preliminary data.</text>
</comment>
<evidence type="ECO:0000313" key="8">
    <source>
        <dbReference type="Proteomes" id="UP000016057"/>
    </source>
</evidence>
<organism evidence="7 8">
    <name type="scientific">Catellicoccus marimammalium M35/04/3</name>
    <dbReference type="NCBI Taxonomy" id="1234409"/>
    <lineage>
        <taxon>Bacteria</taxon>
        <taxon>Bacillati</taxon>
        <taxon>Bacillota</taxon>
        <taxon>Bacilli</taxon>
        <taxon>Lactobacillales</taxon>
        <taxon>Enterococcaceae</taxon>
        <taxon>Catellicoccus</taxon>
    </lineage>
</organism>
<dbReference type="AlphaFoldDB" id="K8ZQV3"/>
<dbReference type="Pfam" id="PF00746">
    <property type="entry name" value="Gram_pos_anchor"/>
    <property type="match status" value="1"/>
</dbReference>
<dbReference type="Proteomes" id="UP000016057">
    <property type="component" value="Unassembled WGS sequence"/>
</dbReference>
<keyword evidence="5" id="KW-1133">Transmembrane helix</keyword>
<gene>
    <name evidence="7" type="ORF">C683_0083</name>
</gene>
<accession>K8ZQV3</accession>
<keyword evidence="5" id="KW-0812">Transmembrane</keyword>
<protein>
    <recommendedName>
        <fullName evidence="6">Gram-positive cocci surface proteins LPxTG domain-containing protein</fullName>
    </recommendedName>
</protein>
<evidence type="ECO:0000259" key="6">
    <source>
        <dbReference type="PROSITE" id="PS50847"/>
    </source>
</evidence>
<proteinExistence type="predicted"/>
<keyword evidence="8" id="KW-1185">Reference proteome</keyword>
<keyword evidence="3" id="KW-0732">Signal</keyword>
<dbReference type="NCBIfam" id="TIGR01167">
    <property type="entry name" value="LPXTG_anchor"/>
    <property type="match status" value="1"/>
</dbReference>
<dbReference type="PROSITE" id="PS50847">
    <property type="entry name" value="GRAM_POS_ANCHORING"/>
    <property type="match status" value="1"/>
</dbReference>
<keyword evidence="2" id="KW-0964">Secreted</keyword>
<sequence>MSEDTTLPQTGNKKSPLLIVMGIILVLLVALLGYKFIIKK</sequence>
<dbReference type="PATRIC" id="fig|1234409.3.peg.63"/>